<dbReference type="InterPro" id="IPR004360">
    <property type="entry name" value="Glyas_Fos-R_dOase_dom"/>
</dbReference>
<dbReference type="InterPro" id="IPR029068">
    <property type="entry name" value="Glyas_Bleomycin-R_OHBP_Dase"/>
</dbReference>
<dbReference type="InterPro" id="IPR037523">
    <property type="entry name" value="VOC_core"/>
</dbReference>
<dbReference type="PROSITE" id="PS51819">
    <property type="entry name" value="VOC"/>
    <property type="match status" value="1"/>
</dbReference>
<protein>
    <recommendedName>
        <fullName evidence="1">VOC domain-containing protein</fullName>
    </recommendedName>
</protein>
<dbReference type="PANTHER" id="PTHR34109:SF1">
    <property type="entry name" value="VOC DOMAIN-CONTAINING PROTEIN"/>
    <property type="match status" value="1"/>
</dbReference>
<reference evidence="2" key="1">
    <citation type="submission" date="2018-05" db="EMBL/GenBank/DDBJ databases">
        <authorList>
            <person name="Lanie J.A."/>
            <person name="Ng W.-L."/>
            <person name="Kazmierczak K.M."/>
            <person name="Andrzejewski T.M."/>
            <person name="Davidsen T.M."/>
            <person name="Wayne K.J."/>
            <person name="Tettelin H."/>
            <person name="Glass J.I."/>
            <person name="Rusch D."/>
            <person name="Podicherti R."/>
            <person name="Tsui H.-C.T."/>
            <person name="Winkler M.E."/>
        </authorList>
    </citation>
    <scope>NUCLEOTIDE SEQUENCE</scope>
</reference>
<dbReference type="Gene3D" id="3.30.720.120">
    <property type="match status" value="1"/>
</dbReference>
<dbReference type="PANTHER" id="PTHR34109">
    <property type="entry name" value="BNAUNNG04460D PROTEIN-RELATED"/>
    <property type="match status" value="1"/>
</dbReference>
<dbReference type="EMBL" id="UINC01021849">
    <property type="protein sequence ID" value="SVA90283.1"/>
    <property type="molecule type" value="Genomic_DNA"/>
</dbReference>
<dbReference type="SUPFAM" id="SSF54593">
    <property type="entry name" value="Glyoxalase/Bleomycin resistance protein/Dihydroxybiphenyl dioxygenase"/>
    <property type="match status" value="1"/>
</dbReference>
<gene>
    <name evidence="2" type="ORF">METZ01_LOCUS143137</name>
</gene>
<dbReference type="Pfam" id="PF00903">
    <property type="entry name" value="Glyoxalase"/>
    <property type="match status" value="1"/>
</dbReference>
<evidence type="ECO:0000259" key="1">
    <source>
        <dbReference type="PROSITE" id="PS51819"/>
    </source>
</evidence>
<proteinExistence type="predicted"/>
<accession>A0A381ZNG8</accession>
<dbReference type="Gene3D" id="3.30.720.110">
    <property type="match status" value="1"/>
</dbReference>
<name>A0A381ZNG8_9ZZZZ</name>
<dbReference type="AlphaFoldDB" id="A0A381ZNG8"/>
<feature type="domain" description="VOC" evidence="1">
    <location>
        <begin position="9"/>
        <end position="137"/>
    </location>
</feature>
<organism evidence="2">
    <name type="scientific">marine metagenome</name>
    <dbReference type="NCBI Taxonomy" id="408172"/>
    <lineage>
        <taxon>unclassified sequences</taxon>
        <taxon>metagenomes</taxon>
        <taxon>ecological metagenomes</taxon>
    </lineage>
</organism>
<evidence type="ECO:0000313" key="2">
    <source>
        <dbReference type="EMBL" id="SVA90283.1"/>
    </source>
</evidence>
<sequence length="144" mass="16422">MAESFKKTTATVIPGMRYKDAPAAIKWLCRAFGFKEHPIVPDEDDKIAHAQLTFGNGMIMVGSVRDDENIKHQKPPSDLDGYNSQSPYIIVKDIDKHYKRALKADAEIITQLVEQDYGGKHYSCKDPEGYLWHFGSYNPWDSDR</sequence>